<proteinExistence type="predicted"/>
<sequence>MTIQVPSPFTEAIAALNAEQVGEQLLLVDVLASIVHPDMVCSLFALRSLDAPHRELARRCIEFAFSGGLTDSESAEIYRQVAPHLAARLNFPH</sequence>
<dbReference type="RefSeq" id="WP_123203702.1">
    <property type="nucleotide sequence ID" value="NZ_RJTL01000035.1"/>
</dbReference>
<gene>
    <name evidence="1" type="ORF">EGA29_19275</name>
</gene>
<dbReference type="Proteomes" id="UP000271222">
    <property type="component" value="Unassembled WGS sequence"/>
</dbReference>
<evidence type="ECO:0000313" key="1">
    <source>
        <dbReference type="EMBL" id="RNM03226.1"/>
    </source>
</evidence>
<protein>
    <submittedName>
        <fullName evidence="1">Uncharacterized protein</fullName>
    </submittedName>
</protein>
<accession>A0A454TM48</accession>
<reference evidence="1 2" key="1">
    <citation type="submission" date="2018-10" db="EMBL/GenBank/DDBJ databases">
        <title>Draft Genome Sequence of Ralstonia pseudosolanacearum (R. solanacearum phylotype I) Strain Tg03 Isolated from Luffa cylindrica in China.</title>
        <authorList>
            <person name="Yuan G.-Q."/>
            <person name="Li Q.-Q."/>
            <person name="Zhang Y.-W."/>
        </authorList>
    </citation>
    <scope>NUCLEOTIDE SEQUENCE [LARGE SCALE GENOMIC DNA]</scope>
    <source>
        <strain evidence="1 2">Tg03</strain>
    </source>
</reference>
<dbReference type="AlphaFoldDB" id="A0A454TM48"/>
<dbReference type="OrthoDB" id="9007586at2"/>
<dbReference type="EMBL" id="RJTL01000035">
    <property type="protein sequence ID" value="RNM03226.1"/>
    <property type="molecule type" value="Genomic_DNA"/>
</dbReference>
<name>A0A454TM48_9RALS</name>
<comment type="caution">
    <text evidence="1">The sequence shown here is derived from an EMBL/GenBank/DDBJ whole genome shotgun (WGS) entry which is preliminary data.</text>
</comment>
<organism evidence="1 2">
    <name type="scientific">Ralstonia pseudosolanacearum</name>
    <dbReference type="NCBI Taxonomy" id="1310165"/>
    <lineage>
        <taxon>Bacteria</taxon>
        <taxon>Pseudomonadati</taxon>
        <taxon>Pseudomonadota</taxon>
        <taxon>Betaproteobacteria</taxon>
        <taxon>Burkholderiales</taxon>
        <taxon>Burkholderiaceae</taxon>
        <taxon>Ralstonia</taxon>
        <taxon>Ralstonia solanacearum species complex</taxon>
    </lineage>
</organism>
<evidence type="ECO:0000313" key="2">
    <source>
        <dbReference type="Proteomes" id="UP000271222"/>
    </source>
</evidence>